<dbReference type="OrthoDB" id="2153609at2759"/>
<sequence length="179" mass="20765">MNQTREISVRCCICLEDKPIDKRLTCPHRHFICDESLGNYFDRPHPRQSAQRSRGVHYRDNVDYQASIRPVRVDVYQTFNPGAVVAIWVFPSGLNAMGPNWFVLDLLHTPTINGFQSLKLSDHQSRPAVCHLPDPHCYQQYRDGMGLTLPPKETTPLTIRRHPHVTFRKPCHLRNLCRL</sequence>
<dbReference type="AlphaFoldDB" id="A0A433D970"/>
<dbReference type="EMBL" id="RBNI01004548">
    <property type="protein sequence ID" value="RUP47424.1"/>
    <property type="molecule type" value="Genomic_DNA"/>
</dbReference>
<evidence type="ECO:0000313" key="2">
    <source>
        <dbReference type="Proteomes" id="UP000268093"/>
    </source>
</evidence>
<comment type="caution">
    <text evidence="1">The sequence shown here is derived from an EMBL/GenBank/DDBJ whole genome shotgun (WGS) entry which is preliminary data.</text>
</comment>
<organism evidence="1 2">
    <name type="scientific">Jimgerdemannia flammicorona</name>
    <dbReference type="NCBI Taxonomy" id="994334"/>
    <lineage>
        <taxon>Eukaryota</taxon>
        <taxon>Fungi</taxon>
        <taxon>Fungi incertae sedis</taxon>
        <taxon>Mucoromycota</taxon>
        <taxon>Mucoromycotina</taxon>
        <taxon>Endogonomycetes</taxon>
        <taxon>Endogonales</taxon>
        <taxon>Endogonaceae</taxon>
        <taxon>Jimgerdemannia</taxon>
    </lineage>
</organism>
<protein>
    <submittedName>
        <fullName evidence="1">Uncharacterized protein</fullName>
    </submittedName>
</protein>
<accession>A0A433D970</accession>
<reference evidence="1 2" key="1">
    <citation type="journal article" date="2018" name="New Phytol.">
        <title>Phylogenomics of Endogonaceae and evolution of mycorrhizas within Mucoromycota.</title>
        <authorList>
            <person name="Chang Y."/>
            <person name="Desiro A."/>
            <person name="Na H."/>
            <person name="Sandor L."/>
            <person name="Lipzen A."/>
            <person name="Clum A."/>
            <person name="Barry K."/>
            <person name="Grigoriev I.V."/>
            <person name="Martin F.M."/>
            <person name="Stajich J.E."/>
            <person name="Smith M.E."/>
            <person name="Bonito G."/>
            <person name="Spatafora J.W."/>
        </authorList>
    </citation>
    <scope>NUCLEOTIDE SEQUENCE [LARGE SCALE GENOMIC DNA]</scope>
    <source>
        <strain evidence="1 2">GMNB39</strain>
    </source>
</reference>
<gene>
    <name evidence="1" type="ORF">BC936DRAFT_145749</name>
</gene>
<dbReference type="Proteomes" id="UP000268093">
    <property type="component" value="Unassembled WGS sequence"/>
</dbReference>
<name>A0A433D970_9FUNG</name>
<evidence type="ECO:0000313" key="1">
    <source>
        <dbReference type="EMBL" id="RUP47424.1"/>
    </source>
</evidence>
<keyword evidence="2" id="KW-1185">Reference proteome</keyword>
<proteinExistence type="predicted"/>